<sequence>MTIKKHFNHIPMKKFLFILTTSLILSSCGGNDKSVDALIEDGDLSAIKERKTALSTQQRELKSEIEKLNSYIQKKEKKQAAVLVSTQKLNDSIFKHFVEVQGNVETDKNIILYPEYSGVLTEVYVNEGQQVSKGQRLAKIDDGGLSSQVAQQETQTALAKTTFERRKRLWDQKIGSEIQFLEAKANYEASLDATNQLKSQLGKTIIKAPFSGVIDNVIAEQGQVVNQGQTEVIRLVNLSDMYVKASLPENYLNNIKVGTEVSINLASIGQEFKGTVRQVGNYINPDNRTFDVEIDIPNKNGQVKPNLIATVKVNDYTSEGAITIPENILQENSEGETIAYIYEVKSDSTGVAKRVVLEIGLNYGNEIEVKSGLNDGDVVIIEGAKSVRDGQLVTTKN</sequence>
<feature type="domain" description="CzcB-like barrel-sandwich hybrid" evidence="5">
    <location>
        <begin position="112"/>
        <end position="229"/>
    </location>
</feature>
<dbReference type="InterPro" id="IPR058627">
    <property type="entry name" value="MdtA-like_C"/>
</dbReference>
<reference evidence="7" key="1">
    <citation type="journal article" date="2019" name="Int. J. Syst. Evol. Microbiol.">
        <title>The Global Catalogue of Microorganisms (GCM) 10K type strain sequencing project: providing services to taxonomists for standard genome sequencing and annotation.</title>
        <authorList>
            <consortium name="The Broad Institute Genomics Platform"/>
            <consortium name="The Broad Institute Genome Sequencing Center for Infectious Disease"/>
            <person name="Wu L."/>
            <person name="Ma J."/>
        </authorList>
    </citation>
    <scope>NUCLEOTIDE SEQUENCE [LARGE SCALE GENOMIC DNA]</scope>
    <source>
        <strain evidence="7">CGMCC 1.15422</strain>
    </source>
</reference>
<comment type="similarity">
    <text evidence="1">Belongs to the membrane fusion protein (MFP) (TC 8.A.1) family.</text>
</comment>
<evidence type="ECO:0000313" key="6">
    <source>
        <dbReference type="EMBL" id="GGG31907.1"/>
    </source>
</evidence>
<evidence type="ECO:0000259" key="5">
    <source>
        <dbReference type="Pfam" id="PF25973"/>
    </source>
</evidence>
<keyword evidence="7" id="KW-1185">Reference proteome</keyword>
<dbReference type="Gene3D" id="2.40.420.20">
    <property type="match status" value="1"/>
</dbReference>
<organism evidence="6 7">
    <name type="scientific">Christiangramia forsetii</name>
    <dbReference type="NCBI Taxonomy" id="411153"/>
    <lineage>
        <taxon>Bacteria</taxon>
        <taxon>Pseudomonadati</taxon>
        <taxon>Bacteroidota</taxon>
        <taxon>Flavobacteriia</taxon>
        <taxon>Flavobacteriales</taxon>
        <taxon>Flavobacteriaceae</taxon>
        <taxon>Christiangramia</taxon>
    </lineage>
</organism>
<evidence type="ECO:0000259" key="3">
    <source>
        <dbReference type="Pfam" id="PF25954"/>
    </source>
</evidence>
<dbReference type="PANTHER" id="PTHR30469">
    <property type="entry name" value="MULTIDRUG RESISTANCE PROTEIN MDTA"/>
    <property type="match status" value="1"/>
</dbReference>
<name>A0ABQ1WIN0_9FLAO</name>
<dbReference type="InterPro" id="IPR058648">
    <property type="entry name" value="HH_CzcB-like"/>
</dbReference>
<dbReference type="Gene3D" id="1.10.287.470">
    <property type="entry name" value="Helix hairpin bin"/>
    <property type="match status" value="1"/>
</dbReference>
<dbReference type="Pfam" id="PF25973">
    <property type="entry name" value="BSH_CzcB"/>
    <property type="match status" value="1"/>
</dbReference>
<gene>
    <name evidence="6" type="ORF">GCM10011532_14210</name>
</gene>
<dbReference type="Gene3D" id="2.40.30.170">
    <property type="match status" value="1"/>
</dbReference>
<evidence type="ECO:0000313" key="7">
    <source>
        <dbReference type="Proteomes" id="UP000605733"/>
    </source>
</evidence>
<dbReference type="NCBIfam" id="TIGR01730">
    <property type="entry name" value="RND_mfp"/>
    <property type="match status" value="1"/>
</dbReference>
<dbReference type="SUPFAM" id="SSF111369">
    <property type="entry name" value="HlyD-like secretion proteins"/>
    <property type="match status" value="1"/>
</dbReference>
<evidence type="ECO:0000256" key="1">
    <source>
        <dbReference type="ARBA" id="ARBA00009477"/>
    </source>
</evidence>
<evidence type="ECO:0000259" key="4">
    <source>
        <dbReference type="Pfam" id="PF25967"/>
    </source>
</evidence>
<feature type="domain" description="CusB-like beta-barrel" evidence="3">
    <location>
        <begin position="243"/>
        <end position="315"/>
    </location>
</feature>
<dbReference type="InterPro" id="IPR006143">
    <property type="entry name" value="RND_pump_MFP"/>
</dbReference>
<feature type="domain" description="CzcB-like alpha-helical hairpin" evidence="2">
    <location>
        <begin position="145"/>
        <end position="201"/>
    </location>
</feature>
<protein>
    <submittedName>
        <fullName evidence="6">RND transporter</fullName>
    </submittedName>
</protein>
<feature type="domain" description="Multidrug resistance protein MdtA-like C-terminal permuted SH3" evidence="4">
    <location>
        <begin position="321"/>
        <end position="385"/>
    </location>
</feature>
<dbReference type="Proteomes" id="UP000605733">
    <property type="component" value="Unassembled WGS sequence"/>
</dbReference>
<evidence type="ECO:0000259" key="2">
    <source>
        <dbReference type="Pfam" id="PF25893"/>
    </source>
</evidence>
<dbReference type="InterPro" id="IPR058647">
    <property type="entry name" value="BSH_CzcB-like"/>
</dbReference>
<comment type="caution">
    <text evidence="6">The sequence shown here is derived from an EMBL/GenBank/DDBJ whole genome shotgun (WGS) entry which is preliminary data.</text>
</comment>
<dbReference type="Gene3D" id="2.40.50.100">
    <property type="match status" value="1"/>
</dbReference>
<dbReference type="EMBL" id="BMIX01000002">
    <property type="protein sequence ID" value="GGG31907.1"/>
    <property type="molecule type" value="Genomic_DNA"/>
</dbReference>
<dbReference type="InterPro" id="IPR058792">
    <property type="entry name" value="Beta-barrel_RND_2"/>
</dbReference>
<dbReference type="Pfam" id="PF25967">
    <property type="entry name" value="RND-MFP_C"/>
    <property type="match status" value="1"/>
</dbReference>
<dbReference type="PROSITE" id="PS51257">
    <property type="entry name" value="PROKAR_LIPOPROTEIN"/>
    <property type="match status" value="1"/>
</dbReference>
<dbReference type="Pfam" id="PF25893">
    <property type="entry name" value="HH_CzcB"/>
    <property type="match status" value="1"/>
</dbReference>
<proteinExistence type="inferred from homology"/>
<dbReference type="Pfam" id="PF25954">
    <property type="entry name" value="Beta-barrel_RND_2"/>
    <property type="match status" value="1"/>
</dbReference>
<accession>A0ABQ1WIN0</accession>